<reference evidence="8" key="1">
    <citation type="journal article" date="2019" name="ISME J.">
        <title>Evolution in action: habitat transition from sediment to the pelagial leads to genome streamlining in Methylophilaceae.</title>
        <authorList>
            <person name="Salcher M."/>
            <person name="Schaefle D."/>
            <person name="Kaspar M."/>
            <person name="Neuenschwander S.M."/>
            <person name="Ghai R."/>
        </authorList>
    </citation>
    <scope>NUCLEOTIDE SEQUENCE [LARGE SCALE GENOMIC DNA]</scope>
    <source>
        <strain evidence="8">MMS-M-51</strain>
    </source>
</reference>
<dbReference type="PIRSF" id="PIRSF035875">
    <property type="entry name" value="RNase_BN"/>
    <property type="match status" value="1"/>
</dbReference>
<dbReference type="Pfam" id="PF03631">
    <property type="entry name" value="Virul_fac_BrkB"/>
    <property type="match status" value="1"/>
</dbReference>
<evidence type="ECO:0000256" key="6">
    <source>
        <dbReference type="SAM" id="Phobius"/>
    </source>
</evidence>
<accession>A0A5B8CWA9</accession>
<keyword evidence="8" id="KW-1185">Reference proteome</keyword>
<feature type="transmembrane region" description="Helical" evidence="6">
    <location>
        <begin position="213"/>
        <end position="234"/>
    </location>
</feature>
<name>A0A5B8CWA9_9PROT</name>
<dbReference type="AlphaFoldDB" id="A0A5B8CWA9"/>
<sequence length="307" mass="33577">MTIKDIWILSKTAFTAWNDDEAQSMGAALAYYTMFSIAPLLLIVISIAGMIFGQEAARGEIYGQLTNLVGEQGAVVVQSLLESTRQPTEGIAATVIGVVLLLVGATTVFGELQSALDRVWRVPAQVNRGIVNLIRVRILSFGLILGIGFLLMVSLLFSAGLSGMNKWWSPMFTKWLVIADIVNFAFGFLLATGMFAMIYKIMPRVNIRWSEVWIGSAITAALFTIGKWVIGIYIGRSAFASGYGPAGSLLALLIWTYYSAQIFLMGAEFTWAYSHIYGARKGQHTPPELAHALSKSGALMLADKRRF</sequence>
<feature type="transmembrane region" description="Helical" evidence="6">
    <location>
        <begin position="29"/>
        <end position="52"/>
    </location>
</feature>
<feature type="transmembrane region" description="Helical" evidence="6">
    <location>
        <begin position="181"/>
        <end position="201"/>
    </location>
</feature>
<proteinExistence type="predicted"/>
<dbReference type="NCBIfam" id="TIGR00765">
    <property type="entry name" value="yihY_not_rbn"/>
    <property type="match status" value="1"/>
</dbReference>
<dbReference type="InterPro" id="IPR017039">
    <property type="entry name" value="Virul_fac_BrkB"/>
</dbReference>
<evidence type="ECO:0000256" key="2">
    <source>
        <dbReference type="ARBA" id="ARBA00022475"/>
    </source>
</evidence>
<protein>
    <submittedName>
        <fullName evidence="7">YihY/virulence factor BrkB family protein</fullName>
    </submittedName>
</protein>
<dbReference type="GO" id="GO:0005886">
    <property type="term" value="C:plasma membrane"/>
    <property type="evidence" value="ECO:0007669"/>
    <property type="project" value="UniProtKB-SubCell"/>
</dbReference>
<evidence type="ECO:0000256" key="5">
    <source>
        <dbReference type="ARBA" id="ARBA00023136"/>
    </source>
</evidence>
<keyword evidence="3 6" id="KW-0812">Transmembrane</keyword>
<feature type="transmembrane region" description="Helical" evidence="6">
    <location>
        <begin position="90"/>
        <end position="112"/>
    </location>
</feature>
<evidence type="ECO:0000256" key="4">
    <source>
        <dbReference type="ARBA" id="ARBA00022989"/>
    </source>
</evidence>
<feature type="transmembrane region" description="Helical" evidence="6">
    <location>
        <begin position="138"/>
        <end position="161"/>
    </location>
</feature>
<dbReference type="OrthoDB" id="9797028at2"/>
<evidence type="ECO:0000256" key="3">
    <source>
        <dbReference type="ARBA" id="ARBA00022692"/>
    </source>
</evidence>
<evidence type="ECO:0000313" key="7">
    <source>
        <dbReference type="EMBL" id="QDC45370.1"/>
    </source>
</evidence>
<comment type="subcellular location">
    <subcellularLocation>
        <location evidence="1">Cell membrane</location>
        <topology evidence="1">Multi-pass membrane protein</topology>
    </subcellularLocation>
</comment>
<dbReference type="EMBL" id="CP040946">
    <property type="protein sequence ID" value="QDC45370.1"/>
    <property type="molecule type" value="Genomic_DNA"/>
</dbReference>
<dbReference type="KEGG" id="mmec:FIU01_07315"/>
<dbReference type="PANTHER" id="PTHR30213">
    <property type="entry name" value="INNER MEMBRANE PROTEIN YHJD"/>
    <property type="match status" value="1"/>
</dbReference>
<evidence type="ECO:0000256" key="1">
    <source>
        <dbReference type="ARBA" id="ARBA00004651"/>
    </source>
</evidence>
<dbReference type="PANTHER" id="PTHR30213:SF1">
    <property type="entry name" value="INNER MEMBRANE PROTEIN YHJD"/>
    <property type="match status" value="1"/>
</dbReference>
<dbReference type="Proteomes" id="UP000311008">
    <property type="component" value="Chromosome"/>
</dbReference>
<keyword evidence="4 6" id="KW-1133">Transmembrane helix</keyword>
<organism evidence="7 8">
    <name type="scientific">Methylophilus medardicus</name>
    <dbReference type="NCBI Taxonomy" id="2588534"/>
    <lineage>
        <taxon>Bacteria</taxon>
        <taxon>Pseudomonadati</taxon>
        <taxon>Pseudomonadota</taxon>
        <taxon>Betaproteobacteria</taxon>
        <taxon>Nitrosomonadales</taxon>
        <taxon>Methylophilaceae</taxon>
        <taxon>Methylophilus</taxon>
    </lineage>
</organism>
<evidence type="ECO:0000313" key="8">
    <source>
        <dbReference type="Proteomes" id="UP000311008"/>
    </source>
</evidence>
<keyword evidence="5 6" id="KW-0472">Membrane</keyword>
<gene>
    <name evidence="7" type="ORF">FIU01_07315</name>
</gene>
<keyword evidence="2" id="KW-1003">Cell membrane</keyword>